<gene>
    <name evidence="2" type="ORF">H0486_06230</name>
</gene>
<proteinExistence type="predicted"/>
<protein>
    <recommendedName>
        <fullName evidence="1">N-acetyltransferase domain-containing protein</fullName>
    </recommendedName>
</protein>
<name>A0A839JZT4_9FIRM</name>
<dbReference type="RefSeq" id="WP_228352192.1">
    <property type="nucleotide sequence ID" value="NZ_JACEGA010000001.1"/>
</dbReference>
<organism evidence="2 3">
    <name type="scientific">Variimorphobacter saccharofermentans</name>
    <dbReference type="NCBI Taxonomy" id="2755051"/>
    <lineage>
        <taxon>Bacteria</taxon>
        <taxon>Bacillati</taxon>
        <taxon>Bacillota</taxon>
        <taxon>Clostridia</taxon>
        <taxon>Lachnospirales</taxon>
        <taxon>Lachnospiraceae</taxon>
        <taxon>Variimorphobacter</taxon>
    </lineage>
</organism>
<evidence type="ECO:0000313" key="2">
    <source>
        <dbReference type="EMBL" id="MBB2182472.1"/>
    </source>
</evidence>
<dbReference type="Proteomes" id="UP000574276">
    <property type="component" value="Unassembled WGS sequence"/>
</dbReference>
<dbReference type="InterPro" id="IPR000182">
    <property type="entry name" value="GNAT_dom"/>
</dbReference>
<accession>A0A839JZT4</accession>
<dbReference type="PROSITE" id="PS51186">
    <property type="entry name" value="GNAT"/>
    <property type="match status" value="1"/>
</dbReference>
<dbReference type="EMBL" id="JACEGA010000001">
    <property type="protein sequence ID" value="MBB2182472.1"/>
    <property type="molecule type" value="Genomic_DNA"/>
</dbReference>
<dbReference type="SUPFAM" id="SSF55729">
    <property type="entry name" value="Acyl-CoA N-acyltransferases (Nat)"/>
    <property type="match status" value="1"/>
</dbReference>
<dbReference type="InterPro" id="IPR013653">
    <property type="entry name" value="GCN5-like_dom"/>
</dbReference>
<evidence type="ECO:0000313" key="3">
    <source>
        <dbReference type="Proteomes" id="UP000574276"/>
    </source>
</evidence>
<comment type="caution">
    <text evidence="2">The sequence shown here is derived from an EMBL/GenBank/DDBJ whole genome shotgun (WGS) entry which is preliminary data.</text>
</comment>
<evidence type="ECO:0000259" key="1">
    <source>
        <dbReference type="PROSITE" id="PS51186"/>
    </source>
</evidence>
<sequence>MILKEYKDAASFLNDYERVMLQREAVSQNILYHAYHRRALRTQDKEYFGAVLEEKDTILLFCIDSNQCLLIYTIQCEGMLEASSYLADNLGNKNVLVQSINAKEEICHRFIDQYRKHIPCTSSPRLEMDIMELRNVNEVTPIEGNQRLALNIEIKILTDWMIRYLIETFANETDYEEILSKATDFVSREKVYLFENKEHVVVSMAIVARELSRGSAIMYVFTPEKHRGKGYAAANVYYLCKKLMAEGNEFCTLFVERKNPLDARVYEKIGFHVLEDSCEYALFHKRAE</sequence>
<dbReference type="AlphaFoldDB" id="A0A839JZT4"/>
<reference evidence="2 3" key="1">
    <citation type="submission" date="2020-07" db="EMBL/GenBank/DDBJ databases">
        <title>Characterization and genome sequencing of isolate MD1, a novel member within the family Lachnospiraceae.</title>
        <authorList>
            <person name="Rettenmaier R."/>
            <person name="Di Bello L."/>
            <person name="Zinser C."/>
            <person name="Scheitz K."/>
            <person name="Liebl W."/>
            <person name="Zverlov V."/>
        </authorList>
    </citation>
    <scope>NUCLEOTIDE SEQUENCE [LARGE SCALE GENOMIC DNA]</scope>
    <source>
        <strain evidence="2 3">MD1</strain>
    </source>
</reference>
<dbReference type="Gene3D" id="3.40.630.30">
    <property type="match status" value="1"/>
</dbReference>
<dbReference type="Pfam" id="PF08445">
    <property type="entry name" value="FR47"/>
    <property type="match status" value="1"/>
</dbReference>
<dbReference type="InterPro" id="IPR016181">
    <property type="entry name" value="Acyl_CoA_acyltransferase"/>
</dbReference>
<keyword evidence="3" id="KW-1185">Reference proteome</keyword>
<feature type="domain" description="N-acetyltransferase" evidence="1">
    <location>
        <begin position="131"/>
        <end position="288"/>
    </location>
</feature>
<dbReference type="GO" id="GO:0016747">
    <property type="term" value="F:acyltransferase activity, transferring groups other than amino-acyl groups"/>
    <property type="evidence" value="ECO:0007669"/>
    <property type="project" value="InterPro"/>
</dbReference>